<feature type="transmembrane region" description="Helical" evidence="2">
    <location>
        <begin position="75"/>
        <end position="95"/>
    </location>
</feature>
<keyword evidence="3" id="KW-0732">Signal</keyword>
<feature type="compositionally biased region" description="Low complexity" evidence="1">
    <location>
        <begin position="160"/>
        <end position="189"/>
    </location>
</feature>
<keyword evidence="2" id="KW-1133">Transmembrane helix</keyword>
<gene>
    <name evidence="4" type="ORF">BKA12_000452</name>
</gene>
<name>A0A7W8Y9M6_9MICC</name>
<dbReference type="RefSeq" id="WP_183640358.1">
    <property type="nucleotide sequence ID" value="NZ_CANLFI010000001.1"/>
</dbReference>
<comment type="caution">
    <text evidence="4">The sequence shown here is derived from an EMBL/GenBank/DDBJ whole genome shotgun (WGS) entry which is preliminary data.</text>
</comment>
<dbReference type="InterPro" id="IPR019051">
    <property type="entry name" value="Trp_biosyn_TM_oprn/chp"/>
</dbReference>
<sequence length="209" mass="20966">MTSRNVTVAALLGALLVLAAATQTWIHVVPASSSVRLPEIDISGNDAATSVTALSVASLAAAVAATIARTVGRRVIGVILVLAGAGIVAATLSVISNIQSAAATKVGESLGQSVADGTYSQTFWPYLALVGGAVAALAGVAMVIKAGTWAVDRRHTQGTEKAAAAATAQDPSQATAQGKAAASSSSQQQKWDDIDSWDQLSRGDDPTAT</sequence>
<keyword evidence="5" id="KW-1185">Reference proteome</keyword>
<evidence type="ECO:0000313" key="5">
    <source>
        <dbReference type="Proteomes" id="UP000523863"/>
    </source>
</evidence>
<evidence type="ECO:0000313" key="4">
    <source>
        <dbReference type="EMBL" id="MBB5597372.1"/>
    </source>
</evidence>
<dbReference type="EMBL" id="JACHBL010000001">
    <property type="protein sequence ID" value="MBB5597372.1"/>
    <property type="molecule type" value="Genomic_DNA"/>
</dbReference>
<feature type="region of interest" description="Disordered" evidence="1">
    <location>
        <begin position="160"/>
        <end position="209"/>
    </location>
</feature>
<reference evidence="4 5" key="1">
    <citation type="submission" date="2020-08" db="EMBL/GenBank/DDBJ databases">
        <title>Sequencing the genomes of 1000 actinobacteria strains.</title>
        <authorList>
            <person name="Klenk H.-P."/>
        </authorList>
    </citation>
    <scope>NUCLEOTIDE SEQUENCE [LARGE SCALE GENOMIC DNA]</scope>
    <source>
        <strain evidence="4 5">DSM 23694</strain>
    </source>
</reference>
<dbReference type="AlphaFoldDB" id="A0A7W8Y9M6"/>
<feature type="signal peptide" evidence="3">
    <location>
        <begin position="1"/>
        <end position="19"/>
    </location>
</feature>
<evidence type="ECO:0000256" key="1">
    <source>
        <dbReference type="SAM" id="MobiDB-lite"/>
    </source>
</evidence>
<accession>A0A7W8Y9M6</accession>
<dbReference type="Proteomes" id="UP000523863">
    <property type="component" value="Unassembled WGS sequence"/>
</dbReference>
<dbReference type="Pfam" id="PF09534">
    <property type="entry name" value="Trp_oprn_chp"/>
    <property type="match status" value="1"/>
</dbReference>
<keyword evidence="2" id="KW-0812">Transmembrane</keyword>
<feature type="transmembrane region" description="Helical" evidence="2">
    <location>
        <begin position="47"/>
        <end position="68"/>
    </location>
</feature>
<feature type="transmembrane region" description="Helical" evidence="2">
    <location>
        <begin position="123"/>
        <end position="144"/>
    </location>
</feature>
<organism evidence="4 5">
    <name type="scientific">Neomicrococcus lactis</name>
    <dbReference type="NCBI Taxonomy" id="732241"/>
    <lineage>
        <taxon>Bacteria</taxon>
        <taxon>Bacillati</taxon>
        <taxon>Actinomycetota</taxon>
        <taxon>Actinomycetes</taxon>
        <taxon>Micrococcales</taxon>
        <taxon>Micrococcaceae</taxon>
        <taxon>Neomicrococcus</taxon>
    </lineage>
</organism>
<evidence type="ECO:0000256" key="2">
    <source>
        <dbReference type="SAM" id="Phobius"/>
    </source>
</evidence>
<evidence type="ECO:0000256" key="3">
    <source>
        <dbReference type="SAM" id="SignalP"/>
    </source>
</evidence>
<proteinExistence type="predicted"/>
<keyword evidence="2" id="KW-0472">Membrane</keyword>
<protein>
    <submittedName>
        <fullName evidence="4">Putative membrane protein (TIGR02234 family)</fullName>
    </submittedName>
</protein>
<feature type="chain" id="PRO_5039606262" evidence="3">
    <location>
        <begin position="20"/>
        <end position="209"/>
    </location>
</feature>